<organism evidence="1 2">
    <name type="scientific">Kribbella steppae</name>
    <dbReference type="NCBI Taxonomy" id="2512223"/>
    <lineage>
        <taxon>Bacteria</taxon>
        <taxon>Bacillati</taxon>
        <taxon>Actinomycetota</taxon>
        <taxon>Actinomycetes</taxon>
        <taxon>Propionibacteriales</taxon>
        <taxon>Kribbellaceae</taxon>
        <taxon>Kribbella</taxon>
    </lineage>
</organism>
<evidence type="ECO:0000313" key="1">
    <source>
        <dbReference type="EMBL" id="TCO33367.1"/>
    </source>
</evidence>
<reference evidence="1 2" key="1">
    <citation type="journal article" date="2015" name="Stand. Genomic Sci.">
        <title>Genomic Encyclopedia of Bacterial and Archaeal Type Strains, Phase III: the genomes of soil and plant-associated and newly described type strains.</title>
        <authorList>
            <person name="Whitman W.B."/>
            <person name="Woyke T."/>
            <person name="Klenk H.P."/>
            <person name="Zhou Y."/>
            <person name="Lilburn T.G."/>
            <person name="Beck B.J."/>
            <person name="De Vos P."/>
            <person name="Vandamme P."/>
            <person name="Eisen J.A."/>
            <person name="Garrity G."/>
            <person name="Hugenholtz P."/>
            <person name="Kyrpides N.C."/>
        </authorList>
    </citation>
    <scope>NUCLEOTIDE SEQUENCE [LARGE SCALE GENOMIC DNA]</scope>
    <source>
        <strain evidence="1 2">VKM Ac-2572</strain>
    </source>
</reference>
<sequence>MTDAVQGGAEWVPAIGMLEELPSKQAAVIRGLFELAALVADHPELPVPSVRVVFWPPSRNEDFEAACREVEQLGAVLGVAPELNNGHYAVTTGFGPVEVTSFAISSDTMAAHTAHMSYADNVQPEQVSELDVPLRWRG</sequence>
<comment type="caution">
    <text evidence="1">The sequence shown here is derived from an EMBL/GenBank/DDBJ whole genome shotgun (WGS) entry which is preliminary data.</text>
</comment>
<gene>
    <name evidence="1" type="ORF">EV652_103368</name>
</gene>
<proteinExistence type="predicted"/>
<dbReference type="RefSeq" id="WP_132208829.1">
    <property type="nucleotide sequence ID" value="NZ_SLWN01000003.1"/>
</dbReference>
<protein>
    <submittedName>
        <fullName evidence="1">Uncharacterized protein</fullName>
    </submittedName>
</protein>
<dbReference type="EMBL" id="SLWN01000003">
    <property type="protein sequence ID" value="TCO33367.1"/>
    <property type="molecule type" value="Genomic_DNA"/>
</dbReference>
<evidence type="ECO:0000313" key="2">
    <source>
        <dbReference type="Proteomes" id="UP000294508"/>
    </source>
</evidence>
<accession>A0A4R2HQM6</accession>
<name>A0A4R2HQM6_9ACTN</name>
<dbReference type="OrthoDB" id="3825073at2"/>
<dbReference type="Proteomes" id="UP000294508">
    <property type="component" value="Unassembled WGS sequence"/>
</dbReference>
<dbReference type="AlphaFoldDB" id="A0A4R2HQM6"/>
<keyword evidence="2" id="KW-1185">Reference proteome</keyword>